<evidence type="ECO:0000313" key="2">
    <source>
        <dbReference type="EMBL" id="AYM76478.1"/>
    </source>
</evidence>
<sequence>MEFDWHGGIISRHTVVDVHYRNTQNVRRFLLAQCGPQFTFQRDFMAWIRDGAAKTMGDVADEWLRRHRIAR</sequence>
<dbReference type="Pfam" id="PF20026">
    <property type="entry name" value="DUF6434"/>
    <property type="match status" value="1"/>
</dbReference>
<evidence type="ECO:0000313" key="3">
    <source>
        <dbReference type="Proteomes" id="UP000279594"/>
    </source>
</evidence>
<accession>A0A3G2E818</accession>
<protein>
    <recommendedName>
        <fullName evidence="1">DUF6434 domain-containing protein</fullName>
    </recommendedName>
</protein>
<feature type="domain" description="DUF6434" evidence="1">
    <location>
        <begin position="3"/>
        <end position="66"/>
    </location>
</feature>
<dbReference type="InterPro" id="IPR045492">
    <property type="entry name" value="DUF6434"/>
</dbReference>
<name>A0A3G2E818_9BURK</name>
<dbReference type="Proteomes" id="UP000279594">
    <property type="component" value="Chromosome"/>
</dbReference>
<dbReference type="EMBL" id="CP033019">
    <property type="protein sequence ID" value="AYM76478.1"/>
    <property type="molecule type" value="Genomic_DNA"/>
</dbReference>
<dbReference type="AlphaFoldDB" id="A0A3G2E818"/>
<proteinExistence type="predicted"/>
<keyword evidence="3" id="KW-1185">Reference proteome</keyword>
<gene>
    <name evidence="2" type="ORF">D9M09_12250</name>
</gene>
<organism evidence="2 3">
    <name type="scientific">Janthinobacterium agaricidamnosum</name>
    <dbReference type="NCBI Taxonomy" id="55508"/>
    <lineage>
        <taxon>Bacteria</taxon>
        <taxon>Pseudomonadati</taxon>
        <taxon>Pseudomonadota</taxon>
        <taxon>Betaproteobacteria</taxon>
        <taxon>Burkholderiales</taxon>
        <taxon>Oxalobacteraceae</taxon>
        <taxon>Janthinobacterium</taxon>
    </lineage>
</organism>
<evidence type="ECO:0000259" key="1">
    <source>
        <dbReference type="Pfam" id="PF20026"/>
    </source>
</evidence>
<dbReference type="RefSeq" id="WP_070218770.1">
    <property type="nucleotide sequence ID" value="NZ_CP033019.1"/>
</dbReference>
<reference evidence="2 3" key="1">
    <citation type="submission" date="2018-10" db="EMBL/GenBank/DDBJ databases">
        <title>Effects of UV and annual dynamics of microbial communities in freshwater RAS systems.</title>
        <authorList>
            <person name="Bekkelund A.K."/>
            <person name="Hansen B.R."/>
            <person name="Stokken H."/>
            <person name="Eriksen B.F."/>
            <person name="Kashulin N.A."/>
        </authorList>
    </citation>
    <scope>NUCLEOTIDE SEQUENCE [LARGE SCALE GENOMIC DNA]</scope>
    <source>
        <strain evidence="2 3">BHSEK</strain>
    </source>
</reference>